<dbReference type="RefSeq" id="WP_126385289.1">
    <property type="nucleotide sequence ID" value="NZ_RXYK01000031.1"/>
</dbReference>
<dbReference type="InterPro" id="IPR004919">
    <property type="entry name" value="GmrSD_N"/>
</dbReference>
<dbReference type="Pfam" id="PF03235">
    <property type="entry name" value="GmrSD_N"/>
    <property type="match status" value="1"/>
</dbReference>
<dbReference type="PANTHER" id="PTHR37292">
    <property type="entry name" value="VNG6097C"/>
    <property type="match status" value="1"/>
</dbReference>
<dbReference type="Proteomes" id="UP000279908">
    <property type="component" value="Unassembled WGS sequence"/>
</dbReference>
<dbReference type="EMBL" id="RXYK01000031">
    <property type="protein sequence ID" value="RTY34912.1"/>
    <property type="molecule type" value="Genomic_DNA"/>
</dbReference>
<protein>
    <submittedName>
        <fullName evidence="2">DUF262 domain-containing protein</fullName>
    </submittedName>
</protein>
<reference evidence="2 3" key="1">
    <citation type="submission" date="2018-12" db="EMBL/GenBank/DDBJ databases">
        <authorList>
            <person name="Lunina O.N."/>
            <person name="Grouzdev D.S."/>
            <person name="Gorlenko V.M."/>
            <person name="Savvichev A.S."/>
        </authorList>
    </citation>
    <scope>NUCLEOTIDE SEQUENCE [LARGE SCALE GENOMIC DNA]</scope>
    <source>
        <strain evidence="2 3">BrKhr-17</strain>
    </source>
</reference>
<evidence type="ECO:0000259" key="1">
    <source>
        <dbReference type="Pfam" id="PF03235"/>
    </source>
</evidence>
<accession>A0A3S0NYA4</accession>
<comment type="caution">
    <text evidence="2">The sequence shown here is derived from an EMBL/GenBank/DDBJ whole genome shotgun (WGS) entry which is preliminary data.</text>
</comment>
<dbReference type="PANTHER" id="PTHR37292:SF2">
    <property type="entry name" value="DUF262 DOMAIN-CONTAINING PROTEIN"/>
    <property type="match status" value="1"/>
</dbReference>
<evidence type="ECO:0000313" key="2">
    <source>
        <dbReference type="EMBL" id="RTY34912.1"/>
    </source>
</evidence>
<name>A0A3S0NYA4_CHLPH</name>
<feature type="domain" description="GmrSD restriction endonucleases N-terminal" evidence="1">
    <location>
        <begin position="13"/>
        <end position="274"/>
    </location>
</feature>
<dbReference type="AlphaFoldDB" id="A0A3S0NYA4"/>
<sequence>MAGEYERAISIKEAIDAINNRDYLLPAIQRKFVWSSHQICVLFDSIMRGYPINTFMMWEIKSDHIKNEYKFYEFLKYYCQRFNEENPYVKTSASFKDFKAIIDGQQRLTSLYIGLCSTYAYKQPRVWWPGTMDENILPPRKLYLDLKQSVISDDDDSLMKYNFRFLTEKQYQDSLPEPKEHHWFCLHKILEFPQVDGGSQIWNKVVRPFLDSVGLSDNEFAQETLSQLYDVIRAQKIIHYFNETSQEIDHVLDVFIRTNSGGTKLAFSDLLMSIAVANWDGDFRQELDNLTNHIHQSIDMGFYIERDWILKTCLMLTDADVRFKVKNFKAEQVKKIQSEWQSIKDCIKATFLLVRRLGINPQSLTSKNAVIPICFYLYKQNEDSRPLYRDINNLAKCHEQRSKISQWFYMALLKGVFGGQADSILTSMRDVLRNNIQKTAFPLEAIIERYKATNKDLRFDDDYIDSLLDIQHGEGRCRALLHLLFPEMSSTEVFHIDHLHPRSAFEKKALKSHNFLQSDETLLGFFSDEGHWNSMANLHLLNDSQNLSKNDRPLSEWLNDPNVNLRAQDLLVEGIGLEFEAFREFYEKRRSNLKERLKSRVFMSTQLPLSPTVEDSDEEVVEETNA</sequence>
<proteinExistence type="predicted"/>
<evidence type="ECO:0000313" key="3">
    <source>
        <dbReference type="Proteomes" id="UP000279908"/>
    </source>
</evidence>
<organism evidence="2 3">
    <name type="scientific">Chlorobium phaeovibrioides</name>
    <dbReference type="NCBI Taxonomy" id="1094"/>
    <lineage>
        <taxon>Bacteria</taxon>
        <taxon>Pseudomonadati</taxon>
        <taxon>Chlorobiota</taxon>
        <taxon>Chlorobiia</taxon>
        <taxon>Chlorobiales</taxon>
        <taxon>Chlorobiaceae</taxon>
        <taxon>Chlorobium/Pelodictyon group</taxon>
        <taxon>Chlorobium</taxon>
    </lineage>
</organism>
<gene>
    <name evidence="2" type="ORF">EKD02_09655</name>
</gene>